<evidence type="ECO:0000313" key="2">
    <source>
        <dbReference type="Proteomes" id="UP000273001"/>
    </source>
</evidence>
<dbReference type="EMBL" id="CP032514">
    <property type="protein sequence ID" value="AYD89620.1"/>
    <property type="molecule type" value="Genomic_DNA"/>
</dbReference>
<name>A0ABN5PMK8_9ACTO</name>
<organism evidence="1 2">
    <name type="scientific">Actinomyces lilanjuaniae</name>
    <dbReference type="NCBI Taxonomy" id="2321394"/>
    <lineage>
        <taxon>Bacteria</taxon>
        <taxon>Bacillati</taxon>
        <taxon>Actinomycetota</taxon>
        <taxon>Actinomycetes</taxon>
        <taxon>Actinomycetales</taxon>
        <taxon>Actinomycetaceae</taxon>
        <taxon>Actinomyces</taxon>
    </lineage>
</organism>
<dbReference type="Proteomes" id="UP000273001">
    <property type="component" value="Chromosome"/>
</dbReference>
<protein>
    <submittedName>
        <fullName evidence="1">Uncharacterized protein</fullName>
    </submittedName>
</protein>
<reference evidence="1 2" key="1">
    <citation type="submission" date="2018-09" db="EMBL/GenBank/DDBJ databases">
        <authorList>
            <person name="Li J."/>
        </authorList>
    </citation>
    <scope>NUCLEOTIDE SEQUENCE [LARGE SCALE GENOMIC DNA]</scope>
    <source>
        <strain evidence="1 2">2129</strain>
    </source>
</reference>
<accession>A0ABN5PMK8</accession>
<keyword evidence="2" id="KW-1185">Reference proteome</keyword>
<gene>
    <name evidence="1" type="ORF">D5R93_05345</name>
</gene>
<evidence type="ECO:0000313" key="1">
    <source>
        <dbReference type="EMBL" id="AYD89620.1"/>
    </source>
</evidence>
<dbReference type="RefSeq" id="WP_119837197.1">
    <property type="nucleotide sequence ID" value="NZ_CP032514.1"/>
</dbReference>
<sequence length="93" mass="10262">MSALTARARAVQLDSYIEHVTDRDILEQGGSIRRPGSLGLATLLGCGDVHDRLLLGDPWCSHCGRLRQPARSTTTQTNRNLLTRIWVLDPVPT</sequence>
<proteinExistence type="predicted"/>